<evidence type="ECO:0000313" key="7">
    <source>
        <dbReference type="Proteomes" id="UP001284601"/>
    </source>
</evidence>
<dbReference type="EMBL" id="JAWSTH010000009">
    <property type="protein sequence ID" value="MDW5593852.1"/>
    <property type="molecule type" value="Genomic_DNA"/>
</dbReference>
<evidence type="ECO:0000313" key="6">
    <source>
        <dbReference type="EMBL" id="MDW5593852.1"/>
    </source>
</evidence>
<accession>A0ABU4HKL3</accession>
<dbReference type="RefSeq" id="WP_318596111.1">
    <property type="nucleotide sequence ID" value="NZ_JAWSTH010000009.1"/>
</dbReference>
<sequence>MNVGVGLPLLGPHARPESIELVATAADRLGFHSVNVAERLLLPAHDGWSNDFGLPDHPSFDALETLTWVAAKTRRVRLRTGVVVPLFQQPIVLARRLATLDHLSGGRVDAGLALGWLPQEYEATGVDPATRAAAFEESIAALRACWGPDPVAFEGRQCRIPPARVGPKPLHGTIAIHVGGVTRPAIERAARIGDGVTIAFRSWEATAEQIDWYRAAGGDGEIVVKGGPMLADAEHATAPSTWSEEQIADDLARLAEHGVDEFAWDLNIVGYEPARQVAALERLAAELALPARA</sequence>
<dbReference type="GO" id="GO:0016491">
    <property type="term" value="F:oxidoreductase activity"/>
    <property type="evidence" value="ECO:0007669"/>
    <property type="project" value="UniProtKB-KW"/>
</dbReference>
<dbReference type="InterPro" id="IPR050172">
    <property type="entry name" value="SsuD_RutA_monooxygenase"/>
</dbReference>
<dbReference type="EC" id="1.-.-.-" evidence="6"/>
<dbReference type="Proteomes" id="UP001284601">
    <property type="component" value="Unassembled WGS sequence"/>
</dbReference>
<dbReference type="InterPro" id="IPR011251">
    <property type="entry name" value="Luciferase-like_dom"/>
</dbReference>
<evidence type="ECO:0000259" key="5">
    <source>
        <dbReference type="Pfam" id="PF00296"/>
    </source>
</evidence>
<dbReference type="Gene3D" id="3.20.20.30">
    <property type="entry name" value="Luciferase-like domain"/>
    <property type="match status" value="1"/>
</dbReference>
<dbReference type="InterPro" id="IPR036661">
    <property type="entry name" value="Luciferase-like_sf"/>
</dbReference>
<comment type="caution">
    <text evidence="6">The sequence shown here is derived from an EMBL/GenBank/DDBJ whole genome shotgun (WGS) entry which is preliminary data.</text>
</comment>
<dbReference type="SUPFAM" id="SSF51679">
    <property type="entry name" value="Bacterial luciferase-like"/>
    <property type="match status" value="1"/>
</dbReference>
<dbReference type="NCBIfam" id="TIGR03619">
    <property type="entry name" value="F420_Rv2161c"/>
    <property type="match status" value="1"/>
</dbReference>
<reference evidence="7" key="1">
    <citation type="submission" date="2023-07" db="EMBL/GenBank/DDBJ databases">
        <title>Conexibacter stalactiti sp. nov., isolated from stalactites in a lava cave and emended description of the genus Conexibacter.</title>
        <authorList>
            <person name="Lee S.D."/>
        </authorList>
    </citation>
    <scope>NUCLEOTIDE SEQUENCE [LARGE SCALE GENOMIC DNA]</scope>
    <source>
        <strain evidence="7">KCTC 39840</strain>
    </source>
</reference>
<organism evidence="6 7">
    <name type="scientific">Conexibacter stalactiti</name>
    <dbReference type="NCBI Taxonomy" id="1940611"/>
    <lineage>
        <taxon>Bacteria</taxon>
        <taxon>Bacillati</taxon>
        <taxon>Actinomycetota</taxon>
        <taxon>Thermoleophilia</taxon>
        <taxon>Solirubrobacterales</taxon>
        <taxon>Conexibacteraceae</taxon>
        <taxon>Conexibacter</taxon>
    </lineage>
</organism>
<keyword evidence="3 6" id="KW-0560">Oxidoreductase</keyword>
<dbReference type="PANTHER" id="PTHR42847:SF4">
    <property type="entry name" value="ALKANESULFONATE MONOOXYGENASE-RELATED"/>
    <property type="match status" value="1"/>
</dbReference>
<keyword evidence="4" id="KW-0503">Monooxygenase</keyword>
<name>A0ABU4HKL3_9ACTN</name>
<gene>
    <name evidence="6" type="ORF">R7226_05875</name>
</gene>
<keyword evidence="2" id="KW-0288">FMN</keyword>
<dbReference type="Pfam" id="PF00296">
    <property type="entry name" value="Bac_luciferase"/>
    <property type="match status" value="1"/>
</dbReference>
<evidence type="ECO:0000256" key="4">
    <source>
        <dbReference type="ARBA" id="ARBA00023033"/>
    </source>
</evidence>
<dbReference type="InterPro" id="IPR019921">
    <property type="entry name" value="Lucif-like_OxRdtase_Rv2161c"/>
</dbReference>
<dbReference type="PANTHER" id="PTHR42847">
    <property type="entry name" value="ALKANESULFONATE MONOOXYGENASE"/>
    <property type="match status" value="1"/>
</dbReference>
<evidence type="ECO:0000256" key="2">
    <source>
        <dbReference type="ARBA" id="ARBA00022643"/>
    </source>
</evidence>
<feature type="domain" description="Luciferase-like" evidence="5">
    <location>
        <begin position="15"/>
        <end position="217"/>
    </location>
</feature>
<protein>
    <submittedName>
        <fullName evidence="6">TIGR03619 family F420-dependent LLM class oxidoreductase</fullName>
        <ecNumber evidence="6">1.-.-.-</ecNumber>
    </submittedName>
</protein>
<proteinExistence type="predicted"/>
<keyword evidence="7" id="KW-1185">Reference proteome</keyword>
<evidence type="ECO:0000256" key="3">
    <source>
        <dbReference type="ARBA" id="ARBA00023002"/>
    </source>
</evidence>
<keyword evidence="1" id="KW-0285">Flavoprotein</keyword>
<evidence type="ECO:0000256" key="1">
    <source>
        <dbReference type="ARBA" id="ARBA00022630"/>
    </source>
</evidence>